<sequence>MVPFVCSTAPRLICDKSYLKLWLYKKIEILNLLKKYNNNLITSQLTDHDYIIKDKYCRNVLESPLLMEDDLLDHTLNCVWIGNGEYPKCLPMSENTTRISQKDSITVYEPDIWKKKYINFLKIFGCDMKKYNIYADDIKEVYVCKEYCVASGFGPFYQLILLFTIILNVIDYNFLS</sequence>
<keyword evidence="2" id="KW-1185">Reference proteome</keyword>
<evidence type="ECO:0000313" key="3">
    <source>
        <dbReference type="WBParaSite" id="SPAL_0001583600.1"/>
    </source>
</evidence>
<protein>
    <submittedName>
        <fullName evidence="3">Recep_L_domain domain-containing protein</fullName>
    </submittedName>
</protein>
<keyword evidence="1" id="KW-1133">Transmembrane helix</keyword>
<organism evidence="2 3">
    <name type="scientific">Strongyloides papillosus</name>
    <name type="common">Intestinal threadworm</name>
    <dbReference type="NCBI Taxonomy" id="174720"/>
    <lineage>
        <taxon>Eukaryota</taxon>
        <taxon>Metazoa</taxon>
        <taxon>Ecdysozoa</taxon>
        <taxon>Nematoda</taxon>
        <taxon>Chromadorea</taxon>
        <taxon>Rhabditida</taxon>
        <taxon>Tylenchina</taxon>
        <taxon>Panagrolaimomorpha</taxon>
        <taxon>Strongyloidoidea</taxon>
        <taxon>Strongyloididae</taxon>
        <taxon>Strongyloides</taxon>
    </lineage>
</organism>
<feature type="transmembrane region" description="Helical" evidence="1">
    <location>
        <begin position="156"/>
        <end position="175"/>
    </location>
</feature>
<dbReference type="Proteomes" id="UP000046392">
    <property type="component" value="Unplaced"/>
</dbReference>
<accession>A0A0N5CD91</accession>
<dbReference type="AlphaFoldDB" id="A0A0N5CD91"/>
<evidence type="ECO:0000256" key="1">
    <source>
        <dbReference type="SAM" id="Phobius"/>
    </source>
</evidence>
<keyword evidence="1" id="KW-0472">Membrane</keyword>
<evidence type="ECO:0000313" key="2">
    <source>
        <dbReference type="Proteomes" id="UP000046392"/>
    </source>
</evidence>
<name>A0A0N5CD91_STREA</name>
<dbReference type="WBParaSite" id="SPAL_0001583600.1">
    <property type="protein sequence ID" value="SPAL_0001583600.1"/>
    <property type="gene ID" value="SPAL_0001583600"/>
</dbReference>
<keyword evidence="1" id="KW-0812">Transmembrane</keyword>
<reference evidence="3" key="1">
    <citation type="submission" date="2017-02" db="UniProtKB">
        <authorList>
            <consortium name="WormBaseParasite"/>
        </authorList>
    </citation>
    <scope>IDENTIFICATION</scope>
</reference>
<proteinExistence type="predicted"/>